<feature type="compositionally biased region" description="Low complexity" evidence="1">
    <location>
        <begin position="401"/>
        <end position="420"/>
    </location>
</feature>
<accession>A0AAV9X645</accession>
<evidence type="ECO:0000313" key="2">
    <source>
        <dbReference type="EMBL" id="KAK6535214.1"/>
    </source>
</evidence>
<feature type="compositionally biased region" description="Acidic residues" evidence="1">
    <location>
        <begin position="576"/>
        <end position="630"/>
    </location>
</feature>
<gene>
    <name evidence="2" type="ORF">TWF694_001682</name>
</gene>
<feature type="region of interest" description="Disordered" evidence="1">
    <location>
        <begin position="173"/>
        <end position="202"/>
    </location>
</feature>
<feature type="region of interest" description="Disordered" evidence="1">
    <location>
        <begin position="46"/>
        <end position="156"/>
    </location>
</feature>
<feature type="compositionally biased region" description="Polar residues" evidence="1">
    <location>
        <begin position="439"/>
        <end position="451"/>
    </location>
</feature>
<protein>
    <submittedName>
        <fullName evidence="2">Uncharacterized protein</fullName>
    </submittedName>
</protein>
<sequence>MSAFDSPSNSPTPRRRFPSRLERENPDIDPAMLAIIDPSKPIREQVDRLRSKLPEHVSLTPNSRTPSTGRGDDLFRRSLPSNFNASRSIMSTGSSIMSTPPAVKKQTSGELGKGDNPVIERMKQKALANKMRRHGQSPSSYAGSTTSNGDFNKSRMSAASSFGMSRIGLHSSAGSTRHSLTPINNFSSSQSTNGGSPPSAERFHNLTYVQSVLARREASQSSRASTPATESPKEDNPWYSLVAKAREQLADNAKELQAERDARRKNEARKQEMERERARRDARMEMLAKLAREEEEELKKQEEELITATNRKRDASGTLRYSPDVHVNNSIHPYGSSEVKNPLKRLPSEEVSPSKAQPTKRTRSLEPEETAGASNGKPKLTDRKLMPPPPTPNSRVSSQASNGSRSSTQQSTQQSFSTQNSKDEKPPFDQSFSDDETSPYYTPNNSFNNRSFGLFDDEPSTAGINNTIESNETVVKLKVDEDGGFKQLNPPNHSEEPMIGRPVTAPAIGIIRRPPPPPPIVRDFAYPQAPKETLHTGSDTDPDEDDEVEEELEDRKEMKQRRKIEGTEKPVVIDLLDSDDEGDDASSDVEEEDEEEGEYDEEEYDEDEDREGEYEDEEEGDEESDREELEYPEHAIVQVFSSPPPLDEDDEDEEEATTFATSGSSLMVPDSFDSDRGMTASNKNIIETDHDTEDKEDDIVDTALHAADFASTGKTNSQETVWYRSDDDGRLIRSSSPEIDNDEETSNNQNGVDNLRSGALNGDEIHDQVDPSLLKASLDVLDGKMTFTEAVQSH</sequence>
<dbReference type="EMBL" id="JAVHJO010000010">
    <property type="protein sequence ID" value="KAK6535214.1"/>
    <property type="molecule type" value="Genomic_DNA"/>
</dbReference>
<feature type="compositionally biased region" description="Polar residues" evidence="1">
    <location>
        <begin position="1"/>
        <end position="12"/>
    </location>
</feature>
<feature type="compositionally biased region" description="Acidic residues" evidence="1">
    <location>
        <begin position="540"/>
        <end position="552"/>
    </location>
</feature>
<feature type="region of interest" description="Disordered" evidence="1">
    <location>
        <begin position="214"/>
        <end position="237"/>
    </location>
</feature>
<evidence type="ECO:0000256" key="1">
    <source>
        <dbReference type="SAM" id="MobiDB-lite"/>
    </source>
</evidence>
<reference evidence="2 3" key="1">
    <citation type="submission" date="2019-10" db="EMBL/GenBank/DDBJ databases">
        <authorList>
            <person name="Palmer J.M."/>
        </authorList>
    </citation>
    <scope>NUCLEOTIDE SEQUENCE [LARGE SCALE GENOMIC DNA]</scope>
    <source>
        <strain evidence="2 3">TWF694</strain>
    </source>
</reference>
<feature type="region of interest" description="Disordered" evidence="1">
    <location>
        <begin position="508"/>
        <end position="679"/>
    </location>
</feature>
<feature type="region of interest" description="Disordered" evidence="1">
    <location>
        <begin position="255"/>
        <end position="467"/>
    </location>
</feature>
<proteinExistence type="predicted"/>
<feature type="compositionally biased region" description="Polar residues" evidence="1">
    <location>
        <begin position="136"/>
        <end position="156"/>
    </location>
</feature>
<feature type="compositionally biased region" description="Basic and acidic residues" evidence="1">
    <location>
        <begin position="46"/>
        <end position="55"/>
    </location>
</feature>
<feature type="compositionally biased region" description="Polar residues" evidence="1">
    <location>
        <begin position="173"/>
        <end position="196"/>
    </location>
</feature>
<feature type="compositionally biased region" description="Acidic residues" evidence="1">
    <location>
        <begin position="646"/>
        <end position="656"/>
    </location>
</feature>
<feature type="compositionally biased region" description="Polar residues" evidence="1">
    <location>
        <begin position="59"/>
        <end position="68"/>
    </location>
</feature>
<organism evidence="2 3">
    <name type="scientific">Orbilia ellipsospora</name>
    <dbReference type="NCBI Taxonomy" id="2528407"/>
    <lineage>
        <taxon>Eukaryota</taxon>
        <taxon>Fungi</taxon>
        <taxon>Dikarya</taxon>
        <taxon>Ascomycota</taxon>
        <taxon>Pezizomycotina</taxon>
        <taxon>Orbiliomycetes</taxon>
        <taxon>Orbiliales</taxon>
        <taxon>Orbiliaceae</taxon>
        <taxon>Orbilia</taxon>
    </lineage>
</organism>
<keyword evidence="3" id="KW-1185">Reference proteome</keyword>
<feature type="compositionally biased region" description="Basic and acidic residues" evidence="1">
    <location>
        <begin position="255"/>
        <end position="303"/>
    </location>
</feature>
<dbReference type="Proteomes" id="UP001365542">
    <property type="component" value="Unassembled WGS sequence"/>
</dbReference>
<name>A0AAV9X645_9PEZI</name>
<feature type="region of interest" description="Disordered" evidence="1">
    <location>
        <begin position="710"/>
        <end position="765"/>
    </location>
</feature>
<feature type="region of interest" description="Disordered" evidence="1">
    <location>
        <begin position="1"/>
        <end position="29"/>
    </location>
</feature>
<dbReference type="AlphaFoldDB" id="A0AAV9X645"/>
<comment type="caution">
    <text evidence="2">The sequence shown here is derived from an EMBL/GenBank/DDBJ whole genome shotgun (WGS) entry which is preliminary data.</text>
</comment>
<feature type="compositionally biased region" description="Low complexity" evidence="1">
    <location>
        <begin position="86"/>
        <end position="99"/>
    </location>
</feature>
<evidence type="ECO:0000313" key="3">
    <source>
        <dbReference type="Proteomes" id="UP001365542"/>
    </source>
</evidence>
<feature type="compositionally biased region" description="Basic and acidic residues" evidence="1">
    <location>
        <begin position="553"/>
        <end position="568"/>
    </location>
</feature>